<feature type="region of interest" description="Disordered" evidence="14">
    <location>
        <begin position="1"/>
        <end position="46"/>
    </location>
</feature>
<sequence length="2150" mass="235260">MLYGRAAGRALRQPSASSASSPSLPSSLSTRLSSSRSRLYSTTRRPLISNLSRRNCSVQTLSSETTSIQPWSLYSPPFRLHSRTFTSTSIRLKEKIPEQAEEVVEEEKPIKEEPEERQAAKKSNSGSKDNSSSNPKGAAGSSGASPPDGSEPPSATPPSGNTPPAKKPNLLSKPQVPEIYPQVMAIPIAKRPLFPGFYKAVTIRDPAVTSAIQEMLKRGQPYVGVFLFRDENMDADTISSVDEVHDVGVFAQITSVFPVTGEEHSLTAVLYPHRRIKLQRLVPPKDKAQPASATITEIESKTTPTSGLEEDPATSQATTPPKDAESTEPQGDVVASFEETIAEIEQQKPSPSTSPTFATAFLQKYNVSLVDVENLTELPHDKKSPVIKAVTSEIVSVFKDIANMNPLFRDQISTFQMSHSAGNVIEEPAKLADFAAAVASAEVKELQEVLETLDVEDRLHKSLVVLKKELMNAELQSKIAKDVEQKIQKRQREYWLMEQMKGIRRELGIESDGKDKLIEKFKEKASKLAMPEAVKKVFDEELNKLTHLEAVASEFNVTRNYLDWLTQIPWGQRSAENYSIKNAMKVLDEDHHGLKDVKDRILEFIAVGKLRGGVEGKILCFVGPPGVGKTSIGKSIARAVQREFYRFSVGGLTDVAEIKGHRRTYVGALPGRIIQALKKCQTENPLILIDEVDKIGRGHQGDPASALLELLDPEQNNAFLDHYMDVPVDLSKVLFVCTANMSDTIPRPLLDRMEMIELSGYVADEKMAIAERYLAPQAKTLSGLDKVDVDLTKEAIEELIKSYCRESGVRNLKKHIEKVYRKAALKIVQDIGEEELPEEKPLTEEGKKAQEETAEKAEEIADPQSDAKPATTEIPRAALEVPETVHVAINKENLKDYVGPPVYTSDRLYETTPPGVTMGLAWTQLGGSALYVESILESALDSDSRPGLERTGNLQNVMKESTAIAYSFAKSFMVKKFPENKFLEKARVHLHCPEGAVPKDGPSAGITMATSLLSLALDTPVSPTAAMTGELTVTGKVLRIGGLREKTVAAKRSGASTVVFPADNMSDWLELPENIKEGIEGRPVSWYSEVFDIIFPGIDTTRASNLWKEQLKKKPRGASGEEPDSLEVDMDETEVNESRIIGRSRFEKGFLLSHSLEYPKILKMAKNRGHDHETPLPFKHAYRPSLLRQQSNAMVSPQVSPRGSQTNIAGMNQTPRPPVCSPSSLPLRQDAIFQSFPVPSPRRGSPRRSPSAGVKTTTRTPPLQNVQVYSPRSSPRPSPRVTPQTSPSDDKWETSGTESPVVKSGTPTGNYVRQAGASTPPLDGGGSLKLLDGQNSNEPVIGEDSTQDPNQGHSSHKEGSDKYFGKGEETPGSNLHPRKESPQSSRFHGSKKTPTPPSGSSGENGGTPIVPTNSPVVKRRRTSGLLQFMRSPLTFPVRKQNGRSFIYNCIPGMSRKSSTAQNGLKEVMSSNELPNNRIPHSHNDSHEFTNSPKQSPPLRTPTPTDLSKVSTESDNHKRHHGISGWRHKKTKSADSIAKPTEPKGPKMQQDLHFCDDDPTCCYVAGEAHRFRTPLESPRIPGTPPTPPAISPRTSDMKGKKPLPSYFDLRRQETSNVSPNDLGFTLMPLSDPDLSSRTSSLQAHAYRLPHFVKVPMFSHAAPFATREDYKSYSAEASPEAASRRSSFPPGPGWSSNRSSASGVVDARRASFGYRDHMNFITKPEGYSSRTGSSAKQDSSSGSVSPPGSHGVRRDSHNTASDGSRKSSLGERRASKVIAALNISRRDSTEEKVEEDGNNSAHTPGPSSKLVHWRGAEVTEEEAKMLDMLVGKHRLFSEMLMTPLEKTQSERSERSPESGDEAVSVLRRPSWRRFASTIMASPLSGLSEETGSSDKTTQPESSGTRDITDPREMYAEALQETTGLPIGVTKNRKRHEDVAKAHPLPPSVIDRLAPADFITGPPDIVKKINTSLIDAPAGSRPNLTTRTEFETEILSIAMLYGRVVKETTRAASEPSTPPAADNTPATSTLRPRSRAPSLTVPERPSVGFITNALDERSVSDGLISDVRRVSLNPSSKSRRSSSTLARLHKIVTGGERSKRDSTTSPFSSPPEYTEAGSSRHQSLNVPSLISALARASSSGNDVSLGSMEERKD</sequence>
<feature type="compositionally biased region" description="Low complexity" evidence="14">
    <location>
        <begin position="2069"/>
        <end position="2083"/>
    </location>
</feature>
<evidence type="ECO:0000313" key="17">
    <source>
        <dbReference type="EMBL" id="KAF3274567.1"/>
    </source>
</evidence>
<dbReference type="FunFam" id="3.30.230.10:FF:000015">
    <property type="entry name" value="Lon protease homolog, mitochondrial"/>
    <property type="match status" value="1"/>
</dbReference>
<feature type="region of interest" description="Disordered" evidence="14">
    <location>
        <begin position="1573"/>
        <end position="1599"/>
    </location>
</feature>
<dbReference type="InterPro" id="IPR008269">
    <property type="entry name" value="Lon_proteolytic"/>
</dbReference>
<dbReference type="InterPro" id="IPR054594">
    <property type="entry name" value="Lon_lid"/>
</dbReference>
<dbReference type="InterPro" id="IPR027503">
    <property type="entry name" value="Lonm_euk"/>
</dbReference>
<feature type="active site" evidence="11 12">
    <location>
        <position position="1003"/>
    </location>
</feature>
<dbReference type="SMART" id="SM00464">
    <property type="entry name" value="LON"/>
    <property type="match status" value="1"/>
</dbReference>
<dbReference type="Pfam" id="PF05362">
    <property type="entry name" value="Lon_C"/>
    <property type="match status" value="1"/>
</dbReference>
<keyword evidence="9 11" id="KW-0496">Mitochondrion</keyword>
<feature type="compositionally biased region" description="Low complexity" evidence="14">
    <location>
        <begin position="1731"/>
        <end position="1748"/>
    </location>
</feature>
<proteinExistence type="inferred from homology"/>
<dbReference type="Pfam" id="PF22667">
    <property type="entry name" value="Lon_lid"/>
    <property type="match status" value="1"/>
</dbReference>
<feature type="compositionally biased region" description="Polar residues" evidence="14">
    <location>
        <begin position="1885"/>
        <end position="1903"/>
    </location>
</feature>
<reference evidence="17 18" key="1">
    <citation type="submission" date="2020-01" db="EMBL/GenBank/DDBJ databases">
        <authorList>
            <person name="Palmer J.M."/>
        </authorList>
    </citation>
    <scope>NUCLEOTIDE SEQUENCE [LARGE SCALE GENOMIC DNA]</scope>
    <source>
        <strain evidence="17 18">TWF970</strain>
    </source>
</reference>
<evidence type="ECO:0000256" key="7">
    <source>
        <dbReference type="ARBA" id="ARBA00022946"/>
    </source>
</evidence>
<keyword evidence="4 11" id="KW-0378">Hydrolase</keyword>
<dbReference type="PROSITE" id="PS01046">
    <property type="entry name" value="LON_SER"/>
    <property type="match status" value="1"/>
</dbReference>
<dbReference type="InterPro" id="IPR027417">
    <property type="entry name" value="P-loop_NTPase"/>
</dbReference>
<dbReference type="InterPro" id="IPR003593">
    <property type="entry name" value="AAA+_ATPase"/>
</dbReference>
<comment type="similarity">
    <text evidence="11 12 13">Belongs to the peptidase S16 family.</text>
</comment>
<dbReference type="InterPro" id="IPR008268">
    <property type="entry name" value="Peptidase_S16_AS"/>
</dbReference>
<dbReference type="SUPFAM" id="SSF52540">
    <property type="entry name" value="P-loop containing nucleoside triphosphate hydrolases"/>
    <property type="match status" value="1"/>
</dbReference>
<keyword evidence="8 11" id="KW-0238">DNA-binding</keyword>
<dbReference type="GO" id="GO:0003697">
    <property type="term" value="F:single-stranded DNA binding"/>
    <property type="evidence" value="ECO:0007669"/>
    <property type="project" value="TreeGrafter"/>
</dbReference>
<dbReference type="Proteomes" id="UP000474640">
    <property type="component" value="Unassembled WGS sequence"/>
</dbReference>
<dbReference type="OrthoDB" id="2411602at2759"/>
<accession>A0A7C8VK55</accession>
<dbReference type="CDD" id="cd19500">
    <property type="entry name" value="RecA-like_Lon"/>
    <property type="match status" value="1"/>
</dbReference>
<feature type="region of interest" description="Disordered" evidence="14">
    <location>
        <begin position="2006"/>
        <end position="2041"/>
    </location>
</feature>
<dbReference type="GO" id="GO:0070407">
    <property type="term" value="P:oxidation-dependent protein catabolic process"/>
    <property type="evidence" value="ECO:0007669"/>
    <property type="project" value="UniProtKB-UniRule"/>
</dbReference>
<feature type="region of interest" description="Disordered" evidence="14">
    <location>
        <begin position="1191"/>
        <end position="1416"/>
    </location>
</feature>
<feature type="compositionally biased region" description="Polar residues" evidence="14">
    <location>
        <begin position="291"/>
        <end position="306"/>
    </location>
</feature>
<dbReference type="GO" id="GO:0043565">
    <property type="term" value="F:sequence-specific DNA binding"/>
    <property type="evidence" value="ECO:0007669"/>
    <property type="project" value="UniProtKB-UniRule"/>
</dbReference>
<dbReference type="GO" id="GO:0004176">
    <property type="term" value="F:ATP-dependent peptidase activity"/>
    <property type="evidence" value="ECO:0007669"/>
    <property type="project" value="UniProtKB-UniRule"/>
</dbReference>
<dbReference type="FunFam" id="2.30.130.40:FF:000010">
    <property type="entry name" value="Lon protease homolog, mitochondrial"/>
    <property type="match status" value="1"/>
</dbReference>
<feature type="region of interest" description="Disordered" evidence="14">
    <location>
        <begin position="1720"/>
        <end position="1809"/>
    </location>
</feature>
<evidence type="ECO:0000256" key="14">
    <source>
        <dbReference type="SAM" id="MobiDB-lite"/>
    </source>
</evidence>
<feature type="domain" description="Lon proteolytic" evidence="15">
    <location>
        <begin position="911"/>
        <end position="1097"/>
    </location>
</feature>
<gene>
    <name evidence="11 17" type="primary">PIM1</name>
    <name evidence="17" type="ORF">TWF970_007828</name>
</gene>
<feature type="compositionally biased region" description="Basic and acidic residues" evidence="14">
    <location>
        <begin position="106"/>
        <end position="119"/>
    </location>
</feature>
<feature type="compositionally biased region" description="Polar residues" evidence="14">
    <location>
        <begin position="1191"/>
        <end position="1214"/>
    </location>
</feature>
<dbReference type="GO" id="GO:0034599">
    <property type="term" value="P:cellular response to oxidative stress"/>
    <property type="evidence" value="ECO:0007669"/>
    <property type="project" value="UniProtKB-UniRule"/>
</dbReference>
<evidence type="ECO:0000256" key="8">
    <source>
        <dbReference type="ARBA" id="ARBA00023125"/>
    </source>
</evidence>
<dbReference type="GO" id="GO:0051131">
    <property type="term" value="P:chaperone-mediated protein complex assembly"/>
    <property type="evidence" value="ECO:0007669"/>
    <property type="project" value="UniProtKB-UniRule"/>
</dbReference>
<feature type="compositionally biased region" description="Polar residues" evidence="14">
    <location>
        <begin position="1254"/>
        <end position="1265"/>
    </location>
</feature>
<dbReference type="EMBL" id="JAABOJ010000043">
    <property type="protein sequence ID" value="KAF3274567.1"/>
    <property type="molecule type" value="Genomic_DNA"/>
</dbReference>
<dbReference type="PRINTS" id="PR00830">
    <property type="entry name" value="ENDOLAPTASE"/>
</dbReference>
<evidence type="ECO:0000259" key="16">
    <source>
        <dbReference type="PROSITE" id="PS51787"/>
    </source>
</evidence>
<comment type="subunit">
    <text evidence="11">Homohexamer or homoheptamer. Organized in a ring with a central cavity.</text>
</comment>
<dbReference type="InterPro" id="IPR014721">
    <property type="entry name" value="Ribsml_uS5_D2-typ_fold_subgr"/>
</dbReference>
<evidence type="ECO:0000259" key="15">
    <source>
        <dbReference type="PROSITE" id="PS51786"/>
    </source>
</evidence>
<dbReference type="GO" id="GO:0141164">
    <property type="term" value="P:mitochondrial protein quality control"/>
    <property type="evidence" value="ECO:0007669"/>
    <property type="project" value="UniProtKB-ARBA"/>
</dbReference>
<feature type="compositionally biased region" description="Low complexity" evidence="14">
    <location>
        <begin position="1241"/>
        <end position="1251"/>
    </location>
</feature>
<dbReference type="Gene3D" id="1.10.8.60">
    <property type="match status" value="1"/>
</dbReference>
<evidence type="ECO:0000256" key="5">
    <source>
        <dbReference type="ARBA" id="ARBA00022825"/>
    </source>
</evidence>
<organism evidence="17 18">
    <name type="scientific">Orbilia oligospora</name>
    <name type="common">Nematode-trapping fungus</name>
    <name type="synonym">Arthrobotrys oligospora</name>
    <dbReference type="NCBI Taxonomy" id="2813651"/>
    <lineage>
        <taxon>Eukaryota</taxon>
        <taxon>Fungi</taxon>
        <taxon>Dikarya</taxon>
        <taxon>Ascomycota</taxon>
        <taxon>Pezizomycotina</taxon>
        <taxon>Orbiliomycetes</taxon>
        <taxon>Orbiliales</taxon>
        <taxon>Orbiliaceae</taxon>
        <taxon>Orbilia</taxon>
    </lineage>
</organism>
<dbReference type="Gene3D" id="2.30.130.40">
    <property type="entry name" value="LON domain-like"/>
    <property type="match status" value="1"/>
</dbReference>
<dbReference type="InterPro" id="IPR015947">
    <property type="entry name" value="PUA-like_sf"/>
</dbReference>
<evidence type="ECO:0000256" key="2">
    <source>
        <dbReference type="ARBA" id="ARBA00022670"/>
    </source>
</evidence>
<dbReference type="GO" id="GO:0007005">
    <property type="term" value="P:mitochondrion organization"/>
    <property type="evidence" value="ECO:0007669"/>
    <property type="project" value="TreeGrafter"/>
</dbReference>
<dbReference type="InterPro" id="IPR046336">
    <property type="entry name" value="Lon_prtase_N_sf"/>
</dbReference>
<dbReference type="Gene3D" id="1.20.58.1480">
    <property type="match status" value="1"/>
</dbReference>
<protein>
    <recommendedName>
        <fullName evidence="11">Lon protease homolog, mitochondrial</fullName>
        <ecNumber evidence="11">3.4.21.53</ecNumber>
    </recommendedName>
</protein>
<evidence type="ECO:0000256" key="9">
    <source>
        <dbReference type="ARBA" id="ARBA00023128"/>
    </source>
</evidence>
<dbReference type="PROSITE" id="PS51786">
    <property type="entry name" value="LON_PROTEOLYTIC"/>
    <property type="match status" value="1"/>
</dbReference>
<feature type="region of interest" description="Disordered" evidence="14">
    <location>
        <begin position="836"/>
        <end position="869"/>
    </location>
</feature>
<feature type="compositionally biased region" description="Basic and acidic residues" evidence="14">
    <location>
        <begin position="838"/>
        <end position="859"/>
    </location>
</feature>
<dbReference type="Pfam" id="PF02190">
    <property type="entry name" value="LON_substr_bdg"/>
    <property type="match status" value="1"/>
</dbReference>
<comment type="catalytic activity">
    <reaction evidence="10 11">
        <text>Hydrolysis of proteins in presence of ATP.</text>
        <dbReference type="EC" id="3.4.21.53"/>
    </reaction>
</comment>
<feature type="region of interest" description="Disordered" evidence="14">
    <location>
        <begin position="1677"/>
        <end position="1700"/>
    </location>
</feature>
<feature type="binding site" evidence="11">
    <location>
        <begin position="623"/>
        <end position="630"/>
    </location>
    <ligand>
        <name>ATP</name>
        <dbReference type="ChEBI" id="CHEBI:30616"/>
    </ligand>
</feature>
<dbReference type="HAMAP" id="MF_03120">
    <property type="entry name" value="lonm_euk"/>
    <property type="match status" value="1"/>
</dbReference>
<evidence type="ECO:0000313" key="18">
    <source>
        <dbReference type="Proteomes" id="UP000474640"/>
    </source>
</evidence>
<feature type="compositionally biased region" description="Low complexity" evidence="14">
    <location>
        <begin position="9"/>
        <end position="46"/>
    </location>
</feature>
<dbReference type="InterPro" id="IPR003111">
    <property type="entry name" value="Lon_prtase_N"/>
</dbReference>
<dbReference type="SUPFAM" id="SSF88697">
    <property type="entry name" value="PUA domain-like"/>
    <property type="match status" value="1"/>
</dbReference>
<dbReference type="Gene3D" id="1.20.5.5270">
    <property type="match status" value="1"/>
</dbReference>
<dbReference type="InterPro" id="IPR004815">
    <property type="entry name" value="Lon_bac/euk-typ"/>
</dbReference>
<dbReference type="Pfam" id="PF00004">
    <property type="entry name" value="AAA"/>
    <property type="match status" value="1"/>
</dbReference>
<dbReference type="FunFam" id="1.10.8.60:FF:000113">
    <property type="entry name" value="Lon protease homolog, mitochondrial"/>
    <property type="match status" value="1"/>
</dbReference>
<evidence type="ECO:0000256" key="11">
    <source>
        <dbReference type="HAMAP-Rule" id="MF_03120"/>
    </source>
</evidence>
<dbReference type="EC" id="3.4.21.53" evidence="11"/>
<keyword evidence="2 11" id="KW-0645">Protease</keyword>
<dbReference type="PANTHER" id="PTHR43718:SF2">
    <property type="entry name" value="LON PROTEASE HOMOLOG, MITOCHONDRIAL"/>
    <property type="match status" value="1"/>
</dbReference>
<dbReference type="FunFam" id="1.20.5.5270:FF:000001">
    <property type="entry name" value="Lon protease homolog, mitochondrial"/>
    <property type="match status" value="1"/>
</dbReference>
<feature type="region of interest" description="Disordered" evidence="14">
    <location>
        <begin position="283"/>
        <end position="331"/>
    </location>
</feature>
<keyword evidence="6 11" id="KW-0067">ATP-binding</keyword>
<feature type="compositionally biased region" description="Low complexity" evidence="14">
    <location>
        <begin position="121"/>
        <end position="153"/>
    </location>
</feature>
<dbReference type="Gene3D" id="3.40.50.300">
    <property type="entry name" value="P-loop containing nucleotide triphosphate hydrolases"/>
    <property type="match status" value="1"/>
</dbReference>
<evidence type="ECO:0000256" key="12">
    <source>
        <dbReference type="PROSITE-ProRule" id="PRU01122"/>
    </source>
</evidence>
<evidence type="ECO:0000256" key="3">
    <source>
        <dbReference type="ARBA" id="ARBA00022741"/>
    </source>
</evidence>
<name>A0A7C8VK55_ORBOL</name>
<feature type="compositionally biased region" description="Basic and acidic residues" evidence="14">
    <location>
        <begin position="1355"/>
        <end position="1369"/>
    </location>
</feature>
<dbReference type="SMART" id="SM00382">
    <property type="entry name" value="AAA"/>
    <property type="match status" value="1"/>
</dbReference>
<dbReference type="InterPro" id="IPR020568">
    <property type="entry name" value="Ribosomal_Su5_D2-typ_SF"/>
</dbReference>
<evidence type="ECO:0000256" key="10">
    <source>
        <dbReference type="ARBA" id="ARBA00050665"/>
    </source>
</evidence>
<feature type="compositionally biased region" description="Basic and acidic residues" evidence="14">
    <location>
        <begin position="1845"/>
        <end position="1855"/>
    </location>
</feature>
<keyword evidence="7" id="KW-0809">Transit peptide</keyword>
<dbReference type="GO" id="GO:0016887">
    <property type="term" value="F:ATP hydrolysis activity"/>
    <property type="evidence" value="ECO:0007669"/>
    <property type="project" value="UniProtKB-UniRule"/>
</dbReference>
<feature type="region of interest" description="Disordered" evidence="14">
    <location>
        <begin position="98"/>
        <end position="172"/>
    </location>
</feature>
<comment type="caution">
    <text evidence="17">The sequence shown here is derived from an EMBL/GenBank/DDBJ whole genome shotgun (WGS) entry which is preliminary data.</text>
</comment>
<feature type="region of interest" description="Disordered" evidence="14">
    <location>
        <begin position="2069"/>
        <end position="2121"/>
    </location>
</feature>
<dbReference type="PROSITE" id="PS51787">
    <property type="entry name" value="LON_N"/>
    <property type="match status" value="1"/>
</dbReference>
<feature type="compositionally biased region" description="Polar residues" evidence="14">
    <location>
        <begin position="1501"/>
        <end position="1512"/>
    </location>
</feature>
<evidence type="ECO:0000256" key="6">
    <source>
        <dbReference type="ARBA" id="ARBA00022840"/>
    </source>
</evidence>
<evidence type="ECO:0000256" key="13">
    <source>
        <dbReference type="RuleBase" id="RU000591"/>
    </source>
</evidence>
<comment type="function">
    <text evidence="11">ATP-dependent serine protease that mediates the selective degradation of misfolded, unassembled or oxidatively damaged polypeptides as well as certain short-lived regulatory proteins in the mitochondrial matrix. May also have a chaperone function in the assembly of inner membrane protein complexes. Participates in the regulation of mitochondrial gene expression and in the maintenance of the integrity of the mitochondrial genome. Binds to mitochondrial DNA in a site-specific manner.</text>
</comment>
<dbReference type="PANTHER" id="PTHR43718">
    <property type="entry name" value="LON PROTEASE"/>
    <property type="match status" value="1"/>
</dbReference>
<feature type="compositionally biased region" description="Acidic residues" evidence="14">
    <location>
        <begin position="1121"/>
        <end position="1134"/>
    </location>
</feature>
<dbReference type="FunFam" id="1.20.58.1480:FF:000003">
    <property type="entry name" value="Lon protease homolog, mitochondrial"/>
    <property type="match status" value="1"/>
</dbReference>
<feature type="region of interest" description="Disordered" evidence="14">
    <location>
        <begin position="1110"/>
        <end position="1134"/>
    </location>
</feature>
<feature type="region of interest" description="Disordered" evidence="14">
    <location>
        <begin position="1470"/>
        <end position="1549"/>
    </location>
</feature>
<keyword evidence="5 11" id="KW-0720">Serine protease</keyword>
<dbReference type="InterPro" id="IPR027065">
    <property type="entry name" value="Lon_Prtase"/>
</dbReference>
<keyword evidence="3 11" id="KW-0547">Nucleotide-binding</keyword>
<dbReference type="GO" id="GO:0004252">
    <property type="term" value="F:serine-type endopeptidase activity"/>
    <property type="evidence" value="ECO:0007669"/>
    <property type="project" value="UniProtKB-UniRule"/>
</dbReference>
<feature type="compositionally biased region" description="Basic residues" evidence="14">
    <location>
        <begin position="1516"/>
        <end position="1530"/>
    </location>
</feature>
<dbReference type="GO" id="GO:0005759">
    <property type="term" value="C:mitochondrial matrix"/>
    <property type="evidence" value="ECO:0007669"/>
    <property type="project" value="UniProtKB-SubCell"/>
</dbReference>
<dbReference type="NCBIfam" id="TIGR00763">
    <property type="entry name" value="lon"/>
    <property type="match status" value="1"/>
</dbReference>
<dbReference type="FunFam" id="3.40.50.300:FF:000021">
    <property type="entry name" value="Lon protease homolog"/>
    <property type="match status" value="1"/>
</dbReference>
<feature type="active site" evidence="11 12">
    <location>
        <position position="1046"/>
    </location>
</feature>
<feature type="region of interest" description="Disordered" evidence="14">
    <location>
        <begin position="1843"/>
        <end position="1862"/>
    </location>
</feature>
<evidence type="ECO:0000256" key="1">
    <source>
        <dbReference type="ARBA" id="ARBA00004305"/>
    </source>
</evidence>
<feature type="compositionally biased region" description="Basic and acidic residues" evidence="14">
    <location>
        <begin position="1750"/>
        <end position="1772"/>
    </location>
</feature>
<feature type="region of interest" description="Disordered" evidence="14">
    <location>
        <begin position="1880"/>
        <end position="1908"/>
    </location>
</feature>
<feature type="domain" description="Lon N-terminal" evidence="16">
    <location>
        <begin position="183"/>
        <end position="470"/>
    </location>
</feature>
<feature type="compositionally biased region" description="Pro residues" evidence="14">
    <location>
        <begin position="1580"/>
        <end position="1589"/>
    </location>
</feature>
<dbReference type="SUPFAM" id="SSF54211">
    <property type="entry name" value="Ribosomal protein S5 domain 2-like"/>
    <property type="match status" value="1"/>
</dbReference>
<dbReference type="GO" id="GO:0005524">
    <property type="term" value="F:ATP binding"/>
    <property type="evidence" value="ECO:0007669"/>
    <property type="project" value="UniProtKB-UniRule"/>
</dbReference>
<evidence type="ECO:0000256" key="4">
    <source>
        <dbReference type="ARBA" id="ARBA00022801"/>
    </source>
</evidence>
<dbReference type="Gene3D" id="3.30.230.10">
    <property type="match status" value="1"/>
</dbReference>
<comment type="subcellular location">
    <subcellularLocation>
        <location evidence="1 11">Mitochondrion matrix</location>
    </subcellularLocation>
</comment>
<dbReference type="InterPro" id="IPR003959">
    <property type="entry name" value="ATPase_AAA_core"/>
</dbReference>